<dbReference type="InterPro" id="IPR007475">
    <property type="entry name" value="UbiK"/>
</dbReference>
<evidence type="ECO:0008006" key="4">
    <source>
        <dbReference type="Google" id="ProtNLM"/>
    </source>
</evidence>
<gene>
    <name evidence="2" type="ordered locus">PB2503_08714</name>
</gene>
<dbReference type="STRING" id="314260.PB2503_08714"/>
<dbReference type="eggNOG" id="COG2960">
    <property type="taxonomic scope" value="Bacteria"/>
</dbReference>
<organism evidence="2 3">
    <name type="scientific">Parvularcula bermudensis (strain ATCC BAA-594 / HTCC2503 / KCTC 12087)</name>
    <dbReference type="NCBI Taxonomy" id="314260"/>
    <lineage>
        <taxon>Bacteria</taxon>
        <taxon>Pseudomonadati</taxon>
        <taxon>Pseudomonadota</taxon>
        <taxon>Alphaproteobacteria</taxon>
        <taxon>Parvularculales</taxon>
        <taxon>Parvularculaceae</taxon>
        <taxon>Parvularcula</taxon>
    </lineage>
</organism>
<feature type="coiled-coil region" evidence="1">
    <location>
        <begin position="52"/>
        <end position="79"/>
    </location>
</feature>
<name>E0TC05_PARBH</name>
<dbReference type="EMBL" id="CP002156">
    <property type="protein sequence ID" value="ADM09798.1"/>
    <property type="molecule type" value="Genomic_DNA"/>
</dbReference>
<evidence type="ECO:0000256" key="1">
    <source>
        <dbReference type="SAM" id="Coils"/>
    </source>
</evidence>
<dbReference type="Proteomes" id="UP000001302">
    <property type="component" value="Chromosome"/>
</dbReference>
<reference evidence="3" key="1">
    <citation type="submission" date="2010-08" db="EMBL/GenBank/DDBJ databases">
        <title>Genome sequence of Parvularcula bermudensis HTCC2503.</title>
        <authorList>
            <person name="Kang D.-M."/>
            <person name="Oh H.-M."/>
            <person name="Cho J.-C."/>
        </authorList>
    </citation>
    <scope>NUCLEOTIDE SEQUENCE [LARGE SCALE GENOMIC DNA]</scope>
    <source>
        <strain evidence="3">ATCC BAA-594 / HTCC2503 / KCTC 12087</strain>
    </source>
</reference>
<evidence type="ECO:0000313" key="3">
    <source>
        <dbReference type="Proteomes" id="UP000001302"/>
    </source>
</evidence>
<accession>E0TC05</accession>
<protein>
    <recommendedName>
        <fullName evidence="4">Pyrroline-5-carboxylate reductase</fullName>
    </recommendedName>
</protein>
<dbReference type="AlphaFoldDB" id="E0TC05"/>
<keyword evidence="3" id="KW-1185">Reference proteome</keyword>
<dbReference type="RefSeq" id="WP_013300772.1">
    <property type="nucleotide sequence ID" value="NC_014414.1"/>
</dbReference>
<dbReference type="HOGENOM" id="CLU_154412_1_2_5"/>
<keyword evidence="1" id="KW-0175">Coiled coil</keyword>
<sequence>MQTKNPVLDGLAKAVSEAAGMADGVRREAETVMHSQLQRFLAENDLVTREEFEAVQEMAAKALDELETVKAELASLKSGA</sequence>
<proteinExistence type="predicted"/>
<evidence type="ECO:0000313" key="2">
    <source>
        <dbReference type="EMBL" id="ADM09798.1"/>
    </source>
</evidence>
<dbReference type="Pfam" id="PF04380">
    <property type="entry name" value="BMFP"/>
    <property type="match status" value="1"/>
</dbReference>
<dbReference type="OrthoDB" id="7392124at2"/>
<reference evidence="2 3" key="2">
    <citation type="journal article" date="2011" name="J. Bacteriol.">
        <title>Complete genome sequence of strain HTCC2503T of Parvularcula bermudensis, the type species of the order "Parvularculales" in the class Alphaproteobacteria.</title>
        <authorList>
            <person name="Oh H.M."/>
            <person name="Kang I."/>
            <person name="Vergin K.L."/>
            <person name="Kang D."/>
            <person name="Rhee K.H."/>
            <person name="Giovannoni S.J."/>
            <person name="Cho J.C."/>
        </authorList>
    </citation>
    <scope>NUCLEOTIDE SEQUENCE [LARGE SCALE GENOMIC DNA]</scope>
    <source>
        <strain evidence="3">ATCC BAA-594 / HTCC2503 / KCTC 12087</strain>
    </source>
</reference>
<dbReference type="KEGG" id="pbr:PB2503_08714"/>